<evidence type="ECO:0000313" key="4">
    <source>
        <dbReference type="Proteomes" id="UP000001883"/>
    </source>
</evidence>
<dbReference type="eggNOG" id="COG3087">
    <property type="taxonomic scope" value="Bacteria"/>
</dbReference>
<dbReference type="HOGENOM" id="CLU_650330_0_0_11"/>
<keyword evidence="4" id="KW-1185">Reference proteome</keyword>
<sequence>MKSLVTKDSVMPPVDADSAGRCCIHTPYERISMSENTPNNPSQGAAGGYGYDAGARPAQDASLPGQAAQPGNAAQAAQPSQPVQLSQQGNVAQPAAPVVPQQPVQPQQAPQPAQANANAQPNSEAQATPAQPVQPQQAPQPAQANANAQPNSEAQATPAQPGQPAAAPQPGTAQPGAAQPGQPGQATYAPSAPHPAVKALGATWNAFLDVFSSNPATAHARISSAGAWGWIVPTTLQALVGAFFFSQLVILAAVVMMSMLGYMFGGRSGAAYGGAYAAQAVPTGRMILAYVLMALAIFGVQVLRGVQLQLTARIGKAPASFTASMHAVSVSSLALIPSFLVLNLLIFFLTLTRSGGGAFFLTMLMVLVLAFAVFSGEALTYLGLNRLGRFAKSPIIMHAALSTGWVLASMVVYYVAIRLMGA</sequence>
<organism evidence="3 4">
    <name type="scientific">Rothia mucilaginosa (strain DY-18)</name>
    <name type="common">Stomatococcus mucilaginosus</name>
    <dbReference type="NCBI Taxonomy" id="680646"/>
    <lineage>
        <taxon>Bacteria</taxon>
        <taxon>Bacillati</taxon>
        <taxon>Actinomycetota</taxon>
        <taxon>Actinomycetes</taxon>
        <taxon>Micrococcales</taxon>
        <taxon>Micrococcaceae</taxon>
        <taxon>Rothia</taxon>
    </lineage>
</organism>
<feature type="transmembrane region" description="Helical" evidence="2">
    <location>
        <begin position="395"/>
        <end position="416"/>
    </location>
</feature>
<accession>D2NNW6</accession>
<name>D2NNW6_ROTMD</name>
<gene>
    <name evidence="3" type="ordered locus">RMDY18_15020</name>
</gene>
<evidence type="ECO:0000313" key="3">
    <source>
        <dbReference type="EMBL" id="BAI65334.1"/>
    </source>
</evidence>
<feature type="compositionally biased region" description="Low complexity" evidence="1">
    <location>
        <begin position="63"/>
        <end position="187"/>
    </location>
</feature>
<dbReference type="EMBL" id="AP011540">
    <property type="protein sequence ID" value="BAI65334.1"/>
    <property type="molecule type" value="Genomic_DNA"/>
</dbReference>
<reference evidence="3 4" key="2">
    <citation type="journal article" date="2010" name="J Osaka Dent Univ">
        <title>Isolation and identification of Rothia mucilaginosa from persistent apical periodontitis lesions.</title>
        <authorList>
            <person name="Yamane K."/>
            <person name="Yoshida M."/>
            <person name="Fujihira T."/>
            <person name="Baba T."/>
            <person name="Tsuji N."/>
            <person name="Hayashi H."/>
            <person name="Sugimori C."/>
            <person name="Yamanaka T."/>
            <person name="Mashimo C."/>
            <person name="Nambu T."/>
            <person name="Kawai H."/>
            <person name="Fukushima H."/>
        </authorList>
    </citation>
    <scope>NUCLEOTIDE SEQUENCE [LARGE SCALE GENOMIC DNA]</scope>
    <source>
        <strain evidence="3 4">DY-18</strain>
    </source>
</reference>
<dbReference type="KEGG" id="rmu:RMDY18_15020"/>
<keyword evidence="2" id="KW-1133">Transmembrane helix</keyword>
<reference evidence="3 4" key="3">
    <citation type="journal article" date="2010" name="Sequencing">
        <title>Complete Genome Sequence of Rothia mucilaginosa DY-18: A Clinical Isolate with Dense Meshwork-Like Structures from a Persistent Apical Periodontitis Lesion.</title>
        <authorList>
            <person name="Yamane K."/>
            <person name="Nambu T."/>
            <person name="Yamanaka T."/>
            <person name="Mashimo C."/>
            <person name="Sugimori C."/>
            <person name="Leung K.-P."/>
            <person name="Fukushima H."/>
        </authorList>
    </citation>
    <scope>NUCLEOTIDE SEQUENCE [LARGE SCALE GENOMIC DNA]</scope>
    <source>
        <strain evidence="3 4">DY-18</strain>
    </source>
</reference>
<dbReference type="AlphaFoldDB" id="D2NNW6"/>
<dbReference type="Proteomes" id="UP000001883">
    <property type="component" value="Chromosome"/>
</dbReference>
<feature type="compositionally biased region" description="Polar residues" evidence="1">
    <location>
        <begin position="33"/>
        <end position="43"/>
    </location>
</feature>
<feature type="transmembrane region" description="Helical" evidence="2">
    <location>
        <begin position="242"/>
        <end position="265"/>
    </location>
</feature>
<feature type="region of interest" description="Disordered" evidence="1">
    <location>
        <begin position="1"/>
        <end position="193"/>
    </location>
</feature>
<keyword evidence="2" id="KW-0472">Membrane</keyword>
<feature type="transmembrane region" description="Helical" evidence="2">
    <location>
        <begin position="358"/>
        <end position="375"/>
    </location>
</feature>
<feature type="transmembrane region" description="Helical" evidence="2">
    <location>
        <begin position="326"/>
        <end position="351"/>
    </location>
</feature>
<protein>
    <submittedName>
        <fullName evidence="3">Uncharacterized protein</fullName>
    </submittedName>
</protein>
<reference evidence="4" key="1">
    <citation type="submission" date="2009-07" db="EMBL/GenBank/DDBJ databases">
        <title>Complete genome sequence of Rothia mucilaginosa DJ.</title>
        <authorList>
            <person name="Yamane K."/>
            <person name="Nambu T."/>
            <person name="Mashimo C."/>
            <person name="Sugimori C."/>
            <person name="Yamanaka T."/>
            <person name="Leung K."/>
            <person name="Fukushima H."/>
        </authorList>
    </citation>
    <scope>NUCLEOTIDE SEQUENCE [LARGE SCALE GENOMIC DNA]</scope>
    <source>
        <strain evidence="4">DY-18</strain>
    </source>
</reference>
<evidence type="ECO:0000256" key="2">
    <source>
        <dbReference type="SAM" id="Phobius"/>
    </source>
</evidence>
<proteinExistence type="predicted"/>
<dbReference type="STRING" id="680646.RMDY18_15020"/>
<feature type="transmembrane region" description="Helical" evidence="2">
    <location>
        <begin position="286"/>
        <end position="306"/>
    </location>
</feature>
<keyword evidence="2" id="KW-0812">Transmembrane</keyword>
<evidence type="ECO:0000256" key="1">
    <source>
        <dbReference type="SAM" id="MobiDB-lite"/>
    </source>
</evidence>